<evidence type="ECO:0000313" key="3">
    <source>
        <dbReference type="EMBL" id="KAL1520387.1"/>
    </source>
</evidence>
<accession>A0AB34JI11</accession>
<dbReference type="PANTHER" id="PTHR12785:SF6">
    <property type="entry name" value="SPLICING FACTOR 3B SUBUNIT 2"/>
    <property type="match status" value="1"/>
</dbReference>
<feature type="compositionally biased region" description="Basic and acidic residues" evidence="1">
    <location>
        <begin position="561"/>
        <end position="576"/>
    </location>
</feature>
<dbReference type="PANTHER" id="PTHR12785">
    <property type="entry name" value="SPLICING FACTOR 3B"/>
    <property type="match status" value="1"/>
</dbReference>
<gene>
    <name evidence="3" type="ORF">AB1Y20_021973</name>
</gene>
<dbReference type="InterPro" id="IPR052584">
    <property type="entry name" value="U2_snRNP_Complex_Component"/>
</dbReference>
<feature type="region of interest" description="Disordered" evidence="1">
    <location>
        <begin position="1"/>
        <end position="54"/>
    </location>
</feature>
<feature type="region of interest" description="Disordered" evidence="1">
    <location>
        <begin position="366"/>
        <end position="403"/>
    </location>
</feature>
<feature type="region of interest" description="Disordered" evidence="1">
    <location>
        <begin position="438"/>
        <end position="471"/>
    </location>
</feature>
<proteinExistence type="predicted"/>
<protein>
    <recommendedName>
        <fullName evidence="2">PSP proline-rich domain-containing protein</fullName>
    </recommendedName>
</protein>
<feature type="region of interest" description="Disordered" evidence="1">
    <location>
        <begin position="484"/>
        <end position="510"/>
    </location>
</feature>
<feature type="region of interest" description="Disordered" evidence="1">
    <location>
        <begin position="535"/>
        <end position="576"/>
    </location>
</feature>
<evidence type="ECO:0000313" key="4">
    <source>
        <dbReference type="Proteomes" id="UP001515480"/>
    </source>
</evidence>
<feature type="compositionally biased region" description="Low complexity" evidence="1">
    <location>
        <begin position="34"/>
        <end position="45"/>
    </location>
</feature>
<feature type="compositionally biased region" description="Polar residues" evidence="1">
    <location>
        <begin position="444"/>
        <end position="455"/>
    </location>
</feature>
<feature type="compositionally biased region" description="Basic residues" evidence="1">
    <location>
        <begin position="23"/>
        <end position="33"/>
    </location>
</feature>
<evidence type="ECO:0000256" key="1">
    <source>
        <dbReference type="SAM" id="MobiDB-lite"/>
    </source>
</evidence>
<comment type="caution">
    <text evidence="3">The sequence shown here is derived from an EMBL/GenBank/DDBJ whole genome shotgun (WGS) entry which is preliminary data.</text>
</comment>
<dbReference type="Proteomes" id="UP001515480">
    <property type="component" value="Unassembled WGS sequence"/>
</dbReference>
<organism evidence="3 4">
    <name type="scientific">Prymnesium parvum</name>
    <name type="common">Toxic golden alga</name>
    <dbReference type="NCBI Taxonomy" id="97485"/>
    <lineage>
        <taxon>Eukaryota</taxon>
        <taxon>Haptista</taxon>
        <taxon>Haptophyta</taxon>
        <taxon>Prymnesiophyceae</taxon>
        <taxon>Prymnesiales</taxon>
        <taxon>Prymnesiaceae</taxon>
        <taxon>Prymnesium</taxon>
    </lineage>
</organism>
<feature type="compositionally biased region" description="Polar residues" evidence="1">
    <location>
        <begin position="484"/>
        <end position="493"/>
    </location>
</feature>
<dbReference type="Pfam" id="PF04046">
    <property type="entry name" value="PSP"/>
    <property type="match status" value="1"/>
</dbReference>
<dbReference type="Pfam" id="PF04037">
    <property type="entry name" value="DUF382"/>
    <property type="match status" value="1"/>
</dbReference>
<feature type="compositionally biased region" description="Basic and acidic residues" evidence="1">
    <location>
        <begin position="104"/>
        <end position="118"/>
    </location>
</feature>
<keyword evidence="4" id="KW-1185">Reference proteome</keyword>
<feature type="domain" description="PSP proline-rich" evidence="2">
    <location>
        <begin position="278"/>
        <end position="331"/>
    </location>
</feature>
<dbReference type="AlphaFoldDB" id="A0AB34JI11"/>
<sequence>MNGASESESEDCSVASSRASERNRKKKEKKKANKAAAKAAAATAKPADGESGAPAIEEGVEVEYVSVREDLALTPALAELAAVFGKFNTAEELTGIAVNDGDEGEKKDKGAEEEAKPAEEEEEPKLSKKQKKKLKRLSIAELKQLVAKPEVVEQWDVTAADPRLLVHLKSYRNSIPVPKHWCQKRKFLMGKRGVEKPPFQLPDFIAATGIEKIRASVMEKENAKKLKSKQKERMQPKMGKIDIDYQVLHDAFFKYQTKPRLTRHGDVYYEGKEFEVSLREKRPGVLSDELRKALQIPEGGPPPWLVNMQRYGPPPSYPNLKIPGLNAPIPEGASYGYHPGGWGKPPVDEFGRPLYGDVFGTAEADLDELEDVGVPKEKWGQMDDEVEEDEEDEEDEDGVALDDGASMTEDEINAGISSVTSTTPSGLATPDSVHLRKMIPDGQATPSGQSSTTGIDTPDSLPGVPSHAPPQLYQVLEQTSAKVGSANFGSSHNYIVPKAGAKRTGPGGVEVTLDPAELERLDEAALKAKYDELRKAEQEATAPEDVSDIIEEQERKRRKKLESQKSGDRKQSNFKF</sequence>
<dbReference type="EMBL" id="JBGBPQ010000008">
    <property type="protein sequence ID" value="KAL1520387.1"/>
    <property type="molecule type" value="Genomic_DNA"/>
</dbReference>
<feature type="compositionally biased region" description="Acidic residues" evidence="1">
    <location>
        <begin position="382"/>
        <end position="400"/>
    </location>
</feature>
<feature type="region of interest" description="Disordered" evidence="1">
    <location>
        <begin position="94"/>
        <end position="130"/>
    </location>
</feature>
<dbReference type="InterPro" id="IPR007180">
    <property type="entry name" value="DUF382"/>
</dbReference>
<dbReference type="SMART" id="SM00581">
    <property type="entry name" value="PSP"/>
    <property type="match status" value="1"/>
</dbReference>
<evidence type="ECO:0000259" key="2">
    <source>
        <dbReference type="SMART" id="SM00581"/>
    </source>
</evidence>
<dbReference type="GO" id="GO:0005634">
    <property type="term" value="C:nucleus"/>
    <property type="evidence" value="ECO:0007669"/>
    <property type="project" value="InterPro"/>
</dbReference>
<dbReference type="InterPro" id="IPR006568">
    <property type="entry name" value="PSP_pro-rich"/>
</dbReference>
<name>A0AB34JI11_PRYPA</name>
<reference evidence="3 4" key="1">
    <citation type="journal article" date="2024" name="Science">
        <title>Giant polyketide synthase enzymes in the biosynthesis of giant marine polyether toxins.</title>
        <authorList>
            <person name="Fallon T.R."/>
            <person name="Shende V.V."/>
            <person name="Wierzbicki I.H."/>
            <person name="Pendleton A.L."/>
            <person name="Watervoot N.F."/>
            <person name="Auber R.P."/>
            <person name="Gonzalez D.J."/>
            <person name="Wisecaver J.H."/>
            <person name="Moore B.S."/>
        </authorList>
    </citation>
    <scope>NUCLEOTIDE SEQUENCE [LARGE SCALE GENOMIC DNA]</scope>
    <source>
        <strain evidence="3 4">12B1</strain>
    </source>
</reference>